<dbReference type="Proteomes" id="UP001497700">
    <property type="component" value="Unassembled WGS sequence"/>
</dbReference>
<keyword evidence="2" id="KW-1185">Reference proteome</keyword>
<reference evidence="1 2" key="1">
    <citation type="journal article" date="2022" name="New Phytol.">
        <title>Ecological generalism drives hyperdiversity of secondary metabolite gene clusters in xylarialean endophytes.</title>
        <authorList>
            <person name="Franco M.E.E."/>
            <person name="Wisecaver J.H."/>
            <person name="Arnold A.E."/>
            <person name="Ju Y.M."/>
            <person name="Slot J.C."/>
            <person name="Ahrendt S."/>
            <person name="Moore L.P."/>
            <person name="Eastman K.E."/>
            <person name="Scott K."/>
            <person name="Konkel Z."/>
            <person name="Mondo S.J."/>
            <person name="Kuo A."/>
            <person name="Hayes R.D."/>
            <person name="Haridas S."/>
            <person name="Andreopoulos B."/>
            <person name="Riley R."/>
            <person name="LaButti K."/>
            <person name="Pangilinan J."/>
            <person name="Lipzen A."/>
            <person name="Amirebrahimi M."/>
            <person name="Yan J."/>
            <person name="Adam C."/>
            <person name="Keymanesh K."/>
            <person name="Ng V."/>
            <person name="Louie K."/>
            <person name="Northen T."/>
            <person name="Drula E."/>
            <person name="Henrissat B."/>
            <person name="Hsieh H.M."/>
            <person name="Youens-Clark K."/>
            <person name="Lutzoni F."/>
            <person name="Miadlikowska J."/>
            <person name="Eastwood D.C."/>
            <person name="Hamelin R.C."/>
            <person name="Grigoriev I.V."/>
            <person name="U'Ren J.M."/>
        </authorList>
    </citation>
    <scope>NUCLEOTIDE SEQUENCE [LARGE SCALE GENOMIC DNA]</scope>
    <source>
        <strain evidence="1 2">CBS 119005</strain>
    </source>
</reference>
<dbReference type="EMBL" id="MU393659">
    <property type="protein sequence ID" value="KAI4859086.1"/>
    <property type="molecule type" value="Genomic_DNA"/>
</dbReference>
<organism evidence="1 2">
    <name type="scientific">Hypoxylon rubiginosum</name>
    <dbReference type="NCBI Taxonomy" id="110542"/>
    <lineage>
        <taxon>Eukaryota</taxon>
        <taxon>Fungi</taxon>
        <taxon>Dikarya</taxon>
        <taxon>Ascomycota</taxon>
        <taxon>Pezizomycotina</taxon>
        <taxon>Sordariomycetes</taxon>
        <taxon>Xylariomycetidae</taxon>
        <taxon>Xylariales</taxon>
        <taxon>Hypoxylaceae</taxon>
        <taxon>Hypoxylon</taxon>
    </lineage>
</organism>
<sequence length="835" mass="96051">MENHEVGYAAGPSTATAEKATKFTLGGSDSEEEPNRDSAEIEEPHTYITLSRDQTSASGWKTDLLQVLRPAKPTSSEGARQKNNDLLASVKGASVKGASIKGEYLQSYPKFVSAEELQSPEKVIEDMEKELALRLQGSPHAAPASTSTTLEIKNEVMEPTWPLRNYRDYMDDKGYLNHLGAQVEYLEKELQRQANEVVPSQGKETKGGLIFETLHMIERVKTSVPLEQSTELNYSMRCFSEHLAGRQIVSQMAYLDEPTWLVGPNQEFMLTGNFPITDLDGYLGRKNKAAFVKVMIYTPHQQVPDLQRACREKRALPRPKPSQEYIRLISEDMIAAAEDFFRRQPKFDSDFPNFNICESIASPYLCWYLYRSDDAFAGMRAYYRRYMELLTGEMEKSCGDTYRKIDSQLKRQVVSFETIQFLFRPGDVLLSKEGRKQEAFVASGWAVQREVQQKPPRKLEEWTRRTGNDDVQRSYTWNIDAWSYQYDGYFYKAERTEENGLNLNLNVSYYEEEVPMSHLNLLPLAYADKVFAERLANRGKIFWSCRHKKLVSYQERQDQFDTGTGERFMVDFLTYRQLHSDSPFFTMKYISKNPSSRNYMDEETMRNDSPPPVPEVYLFPDTIPGFNLRTKKWIDLDVDHIQGVKWNKKAFEHLVIDRETKELVQALVTNQSETDHDADLIESKGNGLIMLLHGGPGTGKTFTAETVAEMAEKLLFRVTCGDIGTKPENVEKYLESALNIGKIWKCVVLLDEADVFLEQRTLTDLERNALVSVFLRVLEYYEGIMILTSNRVGTFDEAFKSRIQLSLHYENLKKSQRRQIWKNFLDRLSSLQDSG</sequence>
<evidence type="ECO:0000313" key="2">
    <source>
        <dbReference type="Proteomes" id="UP001497700"/>
    </source>
</evidence>
<comment type="caution">
    <text evidence="1">The sequence shown here is derived from an EMBL/GenBank/DDBJ whole genome shotgun (WGS) entry which is preliminary data.</text>
</comment>
<accession>A0ACB9YI65</accession>
<name>A0ACB9YI65_9PEZI</name>
<proteinExistence type="predicted"/>
<gene>
    <name evidence="1" type="ORF">F4820DRAFT_440842</name>
</gene>
<evidence type="ECO:0000313" key="1">
    <source>
        <dbReference type="EMBL" id="KAI4859086.1"/>
    </source>
</evidence>
<protein>
    <submittedName>
        <fullName evidence="1">Uncharacterized protein</fullName>
    </submittedName>
</protein>